<dbReference type="PROSITE" id="PS51211">
    <property type="entry name" value="VITELLOGENIN"/>
    <property type="match status" value="1"/>
</dbReference>
<keyword evidence="3" id="KW-0445">Lipid transport</keyword>
<comment type="caution">
    <text evidence="11">The sequence shown here is derived from an EMBL/GenBank/DDBJ whole genome shotgun (WGS) entry which is preliminary data.</text>
</comment>
<dbReference type="InterPro" id="IPR015255">
    <property type="entry name" value="Vitellinogen_open_b-sht"/>
</dbReference>
<evidence type="ECO:0000313" key="11">
    <source>
        <dbReference type="EMBL" id="KAL3271520.1"/>
    </source>
</evidence>
<dbReference type="Pfam" id="PF09172">
    <property type="entry name" value="Vit_open_b-sht"/>
    <property type="match status" value="1"/>
</dbReference>
<keyword evidence="5 7" id="KW-1015">Disulfide bond</keyword>
<evidence type="ECO:0000256" key="2">
    <source>
        <dbReference type="ARBA" id="ARBA00022729"/>
    </source>
</evidence>
<dbReference type="Pfam" id="PF01347">
    <property type="entry name" value="Vitellogenin_N"/>
    <property type="match status" value="1"/>
</dbReference>
<dbReference type="InterPro" id="IPR050733">
    <property type="entry name" value="Vitellogenin/Apolipophorin"/>
</dbReference>
<feature type="domain" description="VWFD" evidence="10">
    <location>
        <begin position="2806"/>
        <end position="2969"/>
    </location>
</feature>
<reference evidence="11 12" key="1">
    <citation type="journal article" date="2021" name="BMC Biol.">
        <title>Horizontally acquired antibacterial genes associated with adaptive radiation of ladybird beetles.</title>
        <authorList>
            <person name="Li H.S."/>
            <person name="Tang X.F."/>
            <person name="Huang Y.H."/>
            <person name="Xu Z.Y."/>
            <person name="Chen M.L."/>
            <person name="Du X.Y."/>
            <person name="Qiu B.Y."/>
            <person name="Chen P.T."/>
            <person name="Zhang W."/>
            <person name="Slipinski A."/>
            <person name="Escalona H.E."/>
            <person name="Waterhouse R.M."/>
            <person name="Zwick A."/>
            <person name="Pang H."/>
        </authorList>
    </citation>
    <scope>NUCLEOTIDE SEQUENCE [LARGE SCALE GENOMIC DNA]</scope>
    <source>
        <strain evidence="11">SYSU2018</strain>
    </source>
</reference>
<accession>A0ABD2MZ85</accession>
<dbReference type="Gene3D" id="1.25.10.20">
    <property type="entry name" value="Vitellinogen, superhelical"/>
    <property type="match status" value="1"/>
</dbReference>
<dbReference type="SMART" id="SM00216">
    <property type="entry name" value="VWD"/>
    <property type="match status" value="1"/>
</dbReference>
<evidence type="ECO:0000256" key="6">
    <source>
        <dbReference type="ARBA" id="ARBA00023180"/>
    </source>
</evidence>
<proteinExistence type="predicted"/>
<feature type="signal peptide" evidence="8">
    <location>
        <begin position="1"/>
        <end position="24"/>
    </location>
</feature>
<keyword evidence="1" id="KW-0813">Transport</keyword>
<feature type="chain" id="PRO_5044842737" description="Apolipophorins" evidence="8">
    <location>
        <begin position="25"/>
        <end position="3355"/>
    </location>
</feature>
<dbReference type="Gene3D" id="1.20.120.20">
    <property type="entry name" value="Apolipoprotein"/>
    <property type="match status" value="1"/>
</dbReference>
<dbReference type="InterPro" id="IPR015816">
    <property type="entry name" value="Vitellinogen_b-sht_N"/>
</dbReference>
<dbReference type="GO" id="GO:0006869">
    <property type="term" value="P:lipid transport"/>
    <property type="evidence" value="ECO:0007669"/>
    <property type="project" value="UniProtKB-KW"/>
</dbReference>
<dbReference type="GO" id="GO:0008289">
    <property type="term" value="F:lipid binding"/>
    <property type="evidence" value="ECO:0007669"/>
    <property type="project" value="UniProtKB-KW"/>
</dbReference>
<sequence length="3355" mass="369781">MAQNSPITVGFALVLIFVLQLAHAIDQCKTGCNGAAGPLKLTPGTTYKYDYDGKINILLSSAEGQQTGTEVKATVLLTQQADCSQVLRLQNVQVIGPDGKKRQGIPDIDKPVVLNNNNGALSDFICSTPGDTQNSLNVKRAIASLFQIADDKPTEIDVFGQCPTHIQKHIDGDIITVTKNKNLNKCAFRESVTNKYITSSFDINSDIQSSPILNSNFDSKHRIKAGVLDSANVVENYLFVPFSVGQNGAKANIESKLTLIGTSKENPTVKCTVPKSIIFENPHPVNILKSNVNIILNKMKEITTNLGNNVDDRTAVLFVDLVKLLRVCKKADILSVYNQVKSGVGFPDKEGSKKIFLDSILLAGNGDTIEVAIELLKNKELGPFEEKQLYLGLSRARHATENSVKTATDLLNRPNLPREAFLGVGALAGRYCANHNCENVDVINKLVQKLLSKLGDLKAANRKEESDMIYVLKGLTNVGYLNDAILSKLVSLAEDRKQPIRLRVATLEAFLAAPCKDKLRDSALKTLKDIQQDSEIRIKAYLVLARCPNDKIGNAIKALLEQEQSNQVGGFIATHIKNIRTTTNPDKALARAHLGFIHTPHRFPIDIRKYSFNSELSYSFDALGIGSNAEHNVIYSQNSWLPRSTNLNLTAEIFGQRFNFLEIAARQENLDKVLEHYLGPQGLLRKATVQQSWDQAVKPVEKLFKNLKEKVDKSLRARRDVSKAQIDAVNKKVQIKTNELDKNLDLDLSIKNFGSEIVFMNSFDITEKLSPQGIIDNFVNKLNEGLDKLKNFEKTFRSNILLLDAELSYPTSLGFPLRLVLDGASTVQIKTQGSIDVRELLSKSQDKDFNLKLSLVPSATVTVSGTLSLDTPLLDAGLKVDSTLHTSTGAEVLVNTFKEGYGLDAKFVVPVQKQSLVDLKHVILFVTKENGALVEKNHLKFSQNKDFSICIDQLASFIGLEFCADINGPNLSGKNVPILPFPLSGSARTTVRVERGDINTFHYRREFFSQKEGKVGVEATLETLDSKNNKGVSLSVGGYISPDKYIHASLKSPIKSAEAEARLINNDKEKVIAVSIKDETKAYSAKAGLKVAGNADKTIYNPIFEYTTPENKSPQTPPLHVEGKVIAEKNGNDVKYTFDNVKLVIPGQKSIAVSGFIGTEGSAFYSDLTATDGKLSGSVKGRLQAQQNLLAVQAEIKNTVNPNLNFNIKGEFKKLNEAGLASSNLQLTHGADLNSKTNVLTLVNSVSRKGDKEFSTKNKFSYPLWKVDAKFDLEKTPKSLDYDTYLQYSNAKIGSELKLKTHAKSEGDYQLEFDIYNAKNKVEVKSSRQIIGPDDSKIDHSLSVNGKKLEIAGKVKHHFKPNDINSGADLVIKAPNSKAPWKLNEVLKVNSREIDFHLKLLSGSNPLIDALLKANKAGNANGHVKVNFKDILTVNGQLKAQKGVGSGDILIEAKSLKKATKAETSFTLHDPTYNLDVTLYPVFNEDKNKKVVFSTKNKASDASLDSSSTLDLLGSKFALNVKGLVGSPTNGKTSIEADATFPGEQYIAGKVERDVSSKDGIWNSDNYVSLEHRVNKAKPGRKITVKAVAKNTNLEAGIADITVNLVADNSAGSNLNAEATFKRQKNDDRVIVDYNSKVTGSPLKNPHVTSFHSERKDLIGKYTFKSSFDPKAAIQIQGTYDVQPKVGQASEDINVDLLIPVEILSNIKVSRAYAIRQPRENSPASLEYTYAVQTVSSNPQLNIDTKHIVKAQGNKNSGSGSYHAEVNKPFKSALDASANYNADLEKKTGNVNSNFKVILPQNKVIQGSSSIIRVSKNEYKLESSLDLPTETFKSNKLSVHTKRTDDNDVSSQLDLITDGKKYSLNSDLSLNDRQPSVDFKLVYPDGKVSEFSANVKRPSSARLTANLKIACQRRDFLLQGGIDVNSESLNNFYVQITANSPKLNVNDILLKIGNEGSNDGKNLKILVTSAGKNVVSGSATVSSREEQGKFIIEGSGNFKVQDQDKTGNFKYIRTSLTSEKNGEVGEEISFDASLGNKALDAELKLTNKEFRYLNSYCEESKQCAHVEIDVKTLFEDISKYQNQIEVTIDLRVLGVPNEFGLKAVTHRDKWLLDHTVDVHFENSANKYQYSVYIHPKEAGISLTTPQRIISLEANSNLPTSDIKNGGKASGEIAFYTDKKNKPNSKSSLRGYVNVDVQKHIVSGELTLNIVGQPKPLSIRYSKVVPKLELKSTGSQELVLDIFAKPEQKIVATQTYSSEVAKDTYRVQGENNVVVKSQGLGIDVNYKESFTLDPKAFTATYEQSASLALGNSKYDSIIKAALSTKEAYLLIKHLNQVLLEAKSDINLQKGLININTHTSGLGLKPIESTLEIKNYNTLKFTQYLKNDPNTKLLVTAAFIPGQIADARAEYQTGGAKKELFHSSIKLDDKNFLHPDAAVQTNNVKEFSTKVKDIVAEQAKETSAKLTEGNQKLNADLRNFAQTAKETVPDTSKTQQFYKSELDKFRTELATDKTLQDIGEVLKTAFDAVASTIAKVVDTVGEVVERVLVSLNSAFTEISKTIQTHLLPKLKEIADEIVAVATQVIDKVSEVILAYFAKVAELVEAIQPQLKALSATFSEIAEDIGRFLVKTYESIKAAVLEQYKHLKDELKASPIIAELKAQYEDFLKNGLPSQEVLLNTLKAFTGALKEVVVIQELQNVVDLVEQYLEKKITNKPVDDAAELEKITTSFVAAIKKLSVDLSEETLPEIFRNLKVPSLNWDLLKRLPTSGGGLKISALNYLLNEDIKPILRFYLRLLTVPQDFLLPRPLVAAVTGSEVFTFDEKMYHFPGTCSYLFARDAVNGNFSIVADYQNKRLSSITLTDKSGSITLKADKVLLNHAETDYPVNKGGLHAFYTSRYTYMKSSAGVKIRCHLGMLGCAIEVSGYYHGQLRGLLGNANNEEFDDFILPNGVVEITPAQFVQSYVVGSGCAPAEIKEHEAKPDPKCDKIFSWDSPLRVCYPIIPHNKYKRACERSAAAGFADAYTTFSLHYAYMCWRNNIPVAIHSDHSEPCKNSLVPHNADDQFTVKIPGKAADVLFIVNANKHNELLYKDYVQPLFNELVNAYKAKGISDVEFRVVAFQGENEHPVQVTVHGNPSIRGQAPNIKFVDGRKPQKLVTGCKELDNIISWFRNVIHDLQVTVGILSFEANEYPFRAEALKTTVIINNEPCDPSMIIPHQIKSLLQPKNDVNMNLIVPTKSLKVKDGKTTKDVIGFNSENVITLTEGKSKPTGSSGLLKDLSYSDLCLDYGLSTGATVFPSENLLVNKNSKQQIVQIIAKNIVDQAISREGEIECTCGYTISNPFAPYNRCQAINIKEK</sequence>
<dbReference type="Gene3D" id="2.20.50.20">
    <property type="entry name" value="Lipovitellin. Chain A, domain 3"/>
    <property type="match status" value="1"/>
</dbReference>
<dbReference type="FunFam" id="2.20.50.20:FF:000007">
    <property type="entry name" value="von Willebrand factor type D domaincontaining protein"/>
    <property type="match status" value="1"/>
</dbReference>
<evidence type="ECO:0000256" key="8">
    <source>
        <dbReference type="SAM" id="SignalP"/>
    </source>
</evidence>
<keyword evidence="2 8" id="KW-0732">Signal</keyword>
<evidence type="ECO:0000256" key="4">
    <source>
        <dbReference type="ARBA" id="ARBA00023121"/>
    </source>
</evidence>
<evidence type="ECO:0000256" key="3">
    <source>
        <dbReference type="ARBA" id="ARBA00023055"/>
    </source>
</evidence>
<dbReference type="InterPro" id="IPR015817">
    <property type="entry name" value="Vitellinogen_open_b-sht_sub1"/>
</dbReference>
<keyword evidence="6" id="KW-0325">Glycoprotein</keyword>
<gene>
    <name evidence="11" type="ORF">HHI36_021999</name>
</gene>
<evidence type="ECO:0000256" key="1">
    <source>
        <dbReference type="ARBA" id="ARBA00022448"/>
    </source>
</evidence>
<name>A0ABD2MZ85_9CUCU</name>
<dbReference type="Gene3D" id="2.20.80.10">
    <property type="entry name" value="Lipovitellin-phosvitin complex, chain A, domain 4"/>
    <property type="match status" value="1"/>
</dbReference>
<dbReference type="InterPro" id="IPR015819">
    <property type="entry name" value="Lipid_transp_b-sht_shell"/>
</dbReference>
<organism evidence="11 12">
    <name type="scientific">Cryptolaemus montrouzieri</name>
    <dbReference type="NCBI Taxonomy" id="559131"/>
    <lineage>
        <taxon>Eukaryota</taxon>
        <taxon>Metazoa</taxon>
        <taxon>Ecdysozoa</taxon>
        <taxon>Arthropoda</taxon>
        <taxon>Hexapoda</taxon>
        <taxon>Insecta</taxon>
        <taxon>Pterygota</taxon>
        <taxon>Neoptera</taxon>
        <taxon>Endopterygota</taxon>
        <taxon>Coleoptera</taxon>
        <taxon>Polyphaga</taxon>
        <taxon>Cucujiformia</taxon>
        <taxon>Coccinelloidea</taxon>
        <taxon>Coccinellidae</taxon>
        <taxon>Scymninae</taxon>
        <taxon>Scymnini</taxon>
        <taxon>Cryptolaemus</taxon>
    </lineage>
</organism>
<protein>
    <recommendedName>
        <fullName evidence="13">Apolipophorins</fullName>
    </recommendedName>
</protein>
<dbReference type="Pfam" id="PF00094">
    <property type="entry name" value="VWD"/>
    <property type="match status" value="1"/>
</dbReference>
<evidence type="ECO:0008006" key="13">
    <source>
        <dbReference type="Google" id="ProtNLM"/>
    </source>
</evidence>
<keyword evidence="12" id="KW-1185">Reference proteome</keyword>
<evidence type="ECO:0000259" key="9">
    <source>
        <dbReference type="PROSITE" id="PS51211"/>
    </source>
</evidence>
<evidence type="ECO:0000313" key="12">
    <source>
        <dbReference type="Proteomes" id="UP001516400"/>
    </source>
</evidence>
<dbReference type="SUPFAM" id="SSF58113">
    <property type="entry name" value="Apolipoprotein A-I"/>
    <property type="match status" value="1"/>
</dbReference>
<feature type="domain" description="Vitellogenin" evidence="9">
    <location>
        <begin position="41"/>
        <end position="645"/>
    </location>
</feature>
<dbReference type="SMART" id="SM01169">
    <property type="entry name" value="DUF1943"/>
    <property type="match status" value="1"/>
</dbReference>
<dbReference type="SMART" id="SM00638">
    <property type="entry name" value="LPD_N"/>
    <property type="match status" value="1"/>
</dbReference>
<dbReference type="PANTHER" id="PTHR23345">
    <property type="entry name" value="VITELLOGENIN-RELATED"/>
    <property type="match status" value="1"/>
</dbReference>
<dbReference type="SUPFAM" id="SSF48431">
    <property type="entry name" value="Lipovitellin-phosvitin complex, superhelical domain"/>
    <property type="match status" value="1"/>
</dbReference>
<comment type="caution">
    <text evidence="7">Lacks conserved residue(s) required for the propagation of feature annotation.</text>
</comment>
<dbReference type="InterPro" id="IPR001747">
    <property type="entry name" value="Vitellogenin_N"/>
</dbReference>
<dbReference type="InterPro" id="IPR011030">
    <property type="entry name" value="Lipovitellin_superhlx_dom"/>
</dbReference>
<dbReference type="PROSITE" id="PS51233">
    <property type="entry name" value="VWFD"/>
    <property type="match status" value="1"/>
</dbReference>
<keyword evidence="4" id="KW-0446">Lipid-binding</keyword>
<dbReference type="PANTHER" id="PTHR23345:SF36">
    <property type="entry name" value="APOLIPOPHORINS"/>
    <property type="match status" value="1"/>
</dbReference>
<feature type="disulfide bond" evidence="7">
    <location>
        <begin position="432"/>
        <end position="437"/>
    </location>
</feature>
<dbReference type="EMBL" id="JABFTP020000042">
    <property type="protein sequence ID" value="KAL3271520.1"/>
    <property type="molecule type" value="Genomic_DNA"/>
</dbReference>
<evidence type="ECO:0000256" key="7">
    <source>
        <dbReference type="PROSITE-ProRule" id="PRU00557"/>
    </source>
</evidence>
<evidence type="ECO:0000256" key="5">
    <source>
        <dbReference type="ARBA" id="ARBA00023157"/>
    </source>
</evidence>
<evidence type="ECO:0000259" key="10">
    <source>
        <dbReference type="PROSITE" id="PS51233"/>
    </source>
</evidence>
<dbReference type="Gene3D" id="2.30.230.10">
    <property type="entry name" value="Lipovitellin, beta-sheet shell regions, chain A"/>
    <property type="match status" value="1"/>
</dbReference>
<dbReference type="SUPFAM" id="SSF56968">
    <property type="entry name" value="Lipovitellin-phosvitin complex, beta-sheet shell regions"/>
    <property type="match status" value="2"/>
</dbReference>
<dbReference type="Proteomes" id="UP001516400">
    <property type="component" value="Unassembled WGS sequence"/>
</dbReference>
<dbReference type="InterPro" id="IPR001846">
    <property type="entry name" value="VWF_type-D"/>
</dbReference>